<reference evidence="1 2" key="1">
    <citation type="submission" date="2021-01" db="EMBL/GenBank/DDBJ databases">
        <title>Whole genome shotgun sequence of Actinoplanes durhamensis NBRC 14914.</title>
        <authorList>
            <person name="Komaki H."/>
            <person name="Tamura T."/>
        </authorList>
    </citation>
    <scope>NUCLEOTIDE SEQUENCE [LARGE SCALE GENOMIC DNA]</scope>
    <source>
        <strain evidence="1 2">NBRC 14914</strain>
    </source>
</reference>
<dbReference type="EMBL" id="BOML01000043">
    <property type="protein sequence ID" value="GIE04232.1"/>
    <property type="molecule type" value="Genomic_DNA"/>
</dbReference>
<organism evidence="1 2">
    <name type="scientific">Paractinoplanes durhamensis</name>
    <dbReference type="NCBI Taxonomy" id="113563"/>
    <lineage>
        <taxon>Bacteria</taxon>
        <taxon>Bacillati</taxon>
        <taxon>Actinomycetota</taxon>
        <taxon>Actinomycetes</taxon>
        <taxon>Micromonosporales</taxon>
        <taxon>Micromonosporaceae</taxon>
        <taxon>Paractinoplanes</taxon>
    </lineage>
</organism>
<evidence type="ECO:0000313" key="1">
    <source>
        <dbReference type="EMBL" id="GIE04232.1"/>
    </source>
</evidence>
<accession>A0ABQ3Z330</accession>
<sequence>MVGPDRFAWSVGHAHGAGDGKRWVDCREIVRVRREGAKGQLLLIFRSRDGHLAADGFLMHGGLVMHADGRTLNLNEPGVVRALLDAAIAGGWQADAPGQSEVDGWPLFDA</sequence>
<keyword evidence="2" id="KW-1185">Reference proteome</keyword>
<proteinExistence type="predicted"/>
<gene>
    <name evidence="1" type="ORF">Adu01nite_55820</name>
</gene>
<dbReference type="Proteomes" id="UP000637628">
    <property type="component" value="Unassembled WGS sequence"/>
</dbReference>
<evidence type="ECO:0000313" key="2">
    <source>
        <dbReference type="Proteomes" id="UP000637628"/>
    </source>
</evidence>
<comment type="caution">
    <text evidence="1">The sequence shown here is derived from an EMBL/GenBank/DDBJ whole genome shotgun (WGS) entry which is preliminary data.</text>
</comment>
<name>A0ABQ3Z330_9ACTN</name>
<protein>
    <submittedName>
        <fullName evidence="1">Uncharacterized protein</fullName>
    </submittedName>
</protein>